<dbReference type="GO" id="GO:0003700">
    <property type="term" value="F:DNA-binding transcription factor activity"/>
    <property type="evidence" value="ECO:0007669"/>
    <property type="project" value="TreeGrafter"/>
</dbReference>
<organism evidence="2 3">
    <name type="scientific">Dysosmobacter segnis</name>
    <dbReference type="NCBI Taxonomy" id="2763042"/>
    <lineage>
        <taxon>Bacteria</taxon>
        <taxon>Bacillati</taxon>
        <taxon>Bacillota</taxon>
        <taxon>Clostridia</taxon>
        <taxon>Eubacteriales</taxon>
        <taxon>Oscillospiraceae</taxon>
        <taxon>Dysosmobacter</taxon>
    </lineage>
</organism>
<gene>
    <name evidence="2" type="ORF">H8Z83_15110</name>
</gene>
<dbReference type="GO" id="GO:0003677">
    <property type="term" value="F:DNA binding"/>
    <property type="evidence" value="ECO:0007669"/>
    <property type="project" value="UniProtKB-KW"/>
</dbReference>
<dbReference type="PANTHER" id="PTHR33221">
    <property type="entry name" value="WINGED HELIX-TURN-HELIX TRANSCRIPTIONAL REGULATOR, RRF2 FAMILY"/>
    <property type="match status" value="1"/>
</dbReference>
<dbReference type="GO" id="GO:0005829">
    <property type="term" value="C:cytosol"/>
    <property type="evidence" value="ECO:0007669"/>
    <property type="project" value="TreeGrafter"/>
</dbReference>
<proteinExistence type="predicted"/>
<reference evidence="2" key="1">
    <citation type="submission" date="2020-08" db="EMBL/GenBank/DDBJ databases">
        <title>Genome public.</title>
        <authorList>
            <person name="Liu C."/>
            <person name="Sun Q."/>
        </authorList>
    </citation>
    <scope>NUCLEOTIDE SEQUENCE</scope>
    <source>
        <strain evidence="2">BX15</strain>
    </source>
</reference>
<dbReference type="InterPro" id="IPR036390">
    <property type="entry name" value="WH_DNA-bd_sf"/>
</dbReference>
<dbReference type="SUPFAM" id="SSF46785">
    <property type="entry name" value="Winged helix' DNA-binding domain"/>
    <property type="match status" value="1"/>
</dbReference>
<dbReference type="NCBIfam" id="TIGR00738">
    <property type="entry name" value="rrf2_super"/>
    <property type="match status" value="1"/>
</dbReference>
<keyword evidence="3" id="KW-1185">Reference proteome</keyword>
<dbReference type="PROSITE" id="PS51197">
    <property type="entry name" value="HTH_RRF2_2"/>
    <property type="match status" value="1"/>
</dbReference>
<comment type="caution">
    <text evidence="2">The sequence shown here is derived from an EMBL/GenBank/DDBJ whole genome shotgun (WGS) entry which is preliminary data.</text>
</comment>
<accession>A0A923MLX1</accession>
<dbReference type="Gene3D" id="1.10.10.10">
    <property type="entry name" value="Winged helix-like DNA-binding domain superfamily/Winged helix DNA-binding domain"/>
    <property type="match status" value="1"/>
</dbReference>
<dbReference type="InterPro" id="IPR000944">
    <property type="entry name" value="Tscrpt_reg_Rrf2"/>
</dbReference>
<dbReference type="PROSITE" id="PS01332">
    <property type="entry name" value="HTH_RRF2_1"/>
    <property type="match status" value="1"/>
</dbReference>
<evidence type="ECO:0000313" key="3">
    <source>
        <dbReference type="Proteomes" id="UP000620327"/>
    </source>
</evidence>
<dbReference type="RefSeq" id="WP_187015818.1">
    <property type="nucleotide sequence ID" value="NZ_JACOQI010000019.1"/>
</dbReference>
<dbReference type="PANTHER" id="PTHR33221:SF5">
    <property type="entry name" value="HTH-TYPE TRANSCRIPTIONAL REGULATOR ISCR"/>
    <property type="match status" value="1"/>
</dbReference>
<dbReference type="Pfam" id="PF02082">
    <property type="entry name" value="Rrf2"/>
    <property type="match status" value="1"/>
</dbReference>
<evidence type="ECO:0000313" key="2">
    <source>
        <dbReference type="EMBL" id="MBC5771629.1"/>
    </source>
</evidence>
<evidence type="ECO:0000256" key="1">
    <source>
        <dbReference type="ARBA" id="ARBA00023125"/>
    </source>
</evidence>
<dbReference type="InterPro" id="IPR030489">
    <property type="entry name" value="TR_Rrf2-type_CS"/>
</dbReference>
<protein>
    <submittedName>
        <fullName evidence="2">Rrf2 family transcriptional regulator</fullName>
    </submittedName>
</protein>
<name>A0A923MLX1_9FIRM</name>
<keyword evidence="1" id="KW-0238">DNA-binding</keyword>
<dbReference type="EMBL" id="JACOQI010000019">
    <property type="protein sequence ID" value="MBC5771629.1"/>
    <property type="molecule type" value="Genomic_DNA"/>
</dbReference>
<dbReference type="Proteomes" id="UP000620327">
    <property type="component" value="Unassembled WGS sequence"/>
</dbReference>
<sequence>MISTKGRYSIRILLDLAEHRNGSYIPMKDVAARQNISLKYIERLMPALKAAGLVDSVHGIGGGYRLTREPDQYTLWEILRLAEGDLAPVACLQSGAAPCARAADCRTLSVWDGYYKLSRDYFSGITLADLMREPRTSDYVI</sequence>
<dbReference type="AlphaFoldDB" id="A0A923MLX1"/>
<dbReference type="InterPro" id="IPR036388">
    <property type="entry name" value="WH-like_DNA-bd_sf"/>
</dbReference>